<keyword evidence="5" id="KW-1185">Reference proteome</keyword>
<name>A0ABW0KL70_9BACT</name>
<dbReference type="InterPro" id="IPR027417">
    <property type="entry name" value="P-loop_NTPase"/>
</dbReference>
<dbReference type="InterPro" id="IPR003439">
    <property type="entry name" value="ABC_transporter-like_ATP-bd"/>
</dbReference>
<dbReference type="PANTHER" id="PTHR43158:SF2">
    <property type="entry name" value="SKFA PEPTIDE EXPORT ATP-BINDING PROTEIN SKFE"/>
    <property type="match status" value="1"/>
</dbReference>
<dbReference type="GO" id="GO:0005524">
    <property type="term" value="F:ATP binding"/>
    <property type="evidence" value="ECO:0007669"/>
    <property type="project" value="UniProtKB-KW"/>
</dbReference>
<gene>
    <name evidence="4" type="ORF">ACFQDI_05050</name>
</gene>
<dbReference type="Proteomes" id="UP001596052">
    <property type="component" value="Unassembled WGS sequence"/>
</dbReference>
<keyword evidence="2 4" id="KW-0067">ATP-binding</keyword>
<dbReference type="SUPFAM" id="SSF52540">
    <property type="entry name" value="P-loop containing nucleoside triphosphate hydrolases"/>
    <property type="match status" value="1"/>
</dbReference>
<evidence type="ECO:0000256" key="2">
    <source>
        <dbReference type="ARBA" id="ARBA00022840"/>
    </source>
</evidence>
<dbReference type="EMBL" id="JBHSMQ010000001">
    <property type="protein sequence ID" value="MFC5454215.1"/>
    <property type="molecule type" value="Genomic_DNA"/>
</dbReference>
<accession>A0ABW0KL70</accession>
<dbReference type="PANTHER" id="PTHR43158">
    <property type="entry name" value="SKFA PEPTIDE EXPORT ATP-BINDING PROTEIN SKFE"/>
    <property type="match status" value="1"/>
</dbReference>
<evidence type="ECO:0000313" key="4">
    <source>
        <dbReference type="EMBL" id="MFC5454215.1"/>
    </source>
</evidence>
<dbReference type="RefSeq" id="WP_377164057.1">
    <property type="nucleotide sequence ID" value="NZ_JBHSMQ010000001.1"/>
</dbReference>
<reference evidence="5" key="1">
    <citation type="journal article" date="2019" name="Int. J. Syst. Evol. Microbiol.">
        <title>The Global Catalogue of Microorganisms (GCM) 10K type strain sequencing project: providing services to taxonomists for standard genome sequencing and annotation.</title>
        <authorList>
            <consortium name="The Broad Institute Genomics Platform"/>
            <consortium name="The Broad Institute Genome Sequencing Center for Infectious Disease"/>
            <person name="Wu L."/>
            <person name="Ma J."/>
        </authorList>
    </citation>
    <scope>NUCLEOTIDE SEQUENCE [LARGE SCALE GENOMIC DNA]</scope>
    <source>
        <strain evidence="5">CGMCC 4.1469</strain>
    </source>
</reference>
<keyword evidence="1" id="KW-0547">Nucleotide-binding</keyword>
<sequence>MATETLLHIPGGTRFGYYTGLPWKRAERSLVEVGGDIRAGMGLHLLVAPNGSGKTTLLRTLAGLSPALQGRVTTAAQVHYFADELRVDPEMKPRTFFRAWFTGASLAAAEKLADTLRLNLATPIGKLSRGNRQKVLLILAEVKAAQSETSVLLMDEPLTGLDAETREQVTQLWATAGTQTLRLVIMHELECVREADSLLTIAGGQLRHATSRSGSTWMETYRTLQS</sequence>
<dbReference type="Pfam" id="PF00005">
    <property type="entry name" value="ABC_tran"/>
    <property type="match status" value="1"/>
</dbReference>
<evidence type="ECO:0000256" key="1">
    <source>
        <dbReference type="ARBA" id="ARBA00022741"/>
    </source>
</evidence>
<dbReference type="Gene3D" id="3.40.50.300">
    <property type="entry name" value="P-loop containing nucleotide triphosphate hydrolases"/>
    <property type="match status" value="1"/>
</dbReference>
<dbReference type="InterPro" id="IPR003593">
    <property type="entry name" value="AAA+_ATPase"/>
</dbReference>
<proteinExistence type="predicted"/>
<protein>
    <submittedName>
        <fullName evidence="4">ATP-binding cassette domain-containing protein</fullName>
    </submittedName>
</protein>
<dbReference type="SMART" id="SM00382">
    <property type="entry name" value="AAA"/>
    <property type="match status" value="1"/>
</dbReference>
<feature type="domain" description="ABC transporter" evidence="3">
    <location>
        <begin position="7"/>
        <end position="222"/>
    </location>
</feature>
<evidence type="ECO:0000259" key="3">
    <source>
        <dbReference type="PROSITE" id="PS50893"/>
    </source>
</evidence>
<organism evidence="4 5">
    <name type="scientific">Prosthecobacter fluviatilis</name>
    <dbReference type="NCBI Taxonomy" id="445931"/>
    <lineage>
        <taxon>Bacteria</taxon>
        <taxon>Pseudomonadati</taxon>
        <taxon>Verrucomicrobiota</taxon>
        <taxon>Verrucomicrobiia</taxon>
        <taxon>Verrucomicrobiales</taxon>
        <taxon>Verrucomicrobiaceae</taxon>
        <taxon>Prosthecobacter</taxon>
    </lineage>
</organism>
<comment type="caution">
    <text evidence="4">The sequence shown here is derived from an EMBL/GenBank/DDBJ whole genome shotgun (WGS) entry which is preliminary data.</text>
</comment>
<evidence type="ECO:0000313" key="5">
    <source>
        <dbReference type="Proteomes" id="UP001596052"/>
    </source>
</evidence>
<dbReference type="PROSITE" id="PS50893">
    <property type="entry name" value="ABC_TRANSPORTER_2"/>
    <property type="match status" value="1"/>
</dbReference>